<keyword evidence="8 17" id="KW-1278">Translocase</keyword>
<evidence type="ECO:0000256" key="7">
    <source>
        <dbReference type="ARBA" id="ARBA00022692"/>
    </source>
</evidence>
<dbReference type="GO" id="GO:0030964">
    <property type="term" value="C:NADH dehydrogenase complex"/>
    <property type="evidence" value="ECO:0007669"/>
    <property type="project" value="TreeGrafter"/>
</dbReference>
<keyword evidence="12 17" id="KW-0830">Ubiquinone</keyword>
<evidence type="ECO:0000256" key="15">
    <source>
        <dbReference type="ARBA" id="ARBA00043911"/>
    </source>
</evidence>
<evidence type="ECO:0000256" key="12">
    <source>
        <dbReference type="ARBA" id="ARBA00023075"/>
    </source>
</evidence>
<dbReference type="Pfam" id="PF00420">
    <property type="entry name" value="Oxidored_q2"/>
    <property type="match status" value="1"/>
</dbReference>
<evidence type="ECO:0000256" key="17">
    <source>
        <dbReference type="RuleBase" id="RU004419"/>
    </source>
</evidence>
<name>A0A7R7G371_9SAUR</name>
<keyword evidence="11 17" id="KW-0520">NAD</keyword>
<comment type="subcellular location">
    <subcellularLocation>
        <location evidence="17">Mitochondrion inner membrane</location>
        <topology evidence="17">Multi-pass membrane protein</topology>
    </subcellularLocation>
    <subcellularLocation>
        <location evidence="1">Mitochondrion membrane</location>
        <topology evidence="1">Multi-pass membrane protein</topology>
    </subcellularLocation>
</comment>
<evidence type="ECO:0000256" key="11">
    <source>
        <dbReference type="ARBA" id="ARBA00023027"/>
    </source>
</evidence>
<keyword evidence="6 17" id="KW-0679">Respiratory chain</keyword>
<dbReference type="PANTHER" id="PTHR11434:SF0">
    <property type="entry name" value="NADH-UBIQUINONE OXIDOREDUCTASE CHAIN 4L"/>
    <property type="match status" value="1"/>
</dbReference>
<keyword evidence="13 17" id="KW-0496">Mitochondrion</keyword>
<keyword evidence="10 17" id="KW-1133">Transmembrane helix</keyword>
<accession>A0A7R7G371</accession>
<evidence type="ECO:0000256" key="9">
    <source>
        <dbReference type="ARBA" id="ARBA00022982"/>
    </source>
</evidence>
<keyword evidence="14 17" id="KW-0472">Membrane</keyword>
<dbReference type="GO" id="GO:0042773">
    <property type="term" value="P:ATP synthesis coupled electron transport"/>
    <property type="evidence" value="ECO:0007669"/>
    <property type="project" value="UniProtKB-UniRule"/>
</dbReference>
<keyword evidence="17" id="KW-0999">Mitochondrion inner membrane</keyword>
<dbReference type="GO" id="GO:0098803">
    <property type="term" value="C:respiratory chain complex"/>
    <property type="evidence" value="ECO:0007669"/>
    <property type="project" value="UniProtKB-ARBA"/>
</dbReference>
<evidence type="ECO:0000256" key="1">
    <source>
        <dbReference type="ARBA" id="ARBA00004225"/>
    </source>
</evidence>
<comment type="catalytic activity">
    <reaction evidence="16">
        <text>a ubiquinone + NADH + 5 H(+)(in) = a ubiquinol + NAD(+) + 4 H(+)(out)</text>
        <dbReference type="Rhea" id="RHEA:29091"/>
        <dbReference type="Rhea" id="RHEA-COMP:9565"/>
        <dbReference type="Rhea" id="RHEA-COMP:9566"/>
        <dbReference type="ChEBI" id="CHEBI:15378"/>
        <dbReference type="ChEBI" id="CHEBI:16389"/>
        <dbReference type="ChEBI" id="CHEBI:17976"/>
        <dbReference type="ChEBI" id="CHEBI:57540"/>
        <dbReference type="ChEBI" id="CHEBI:57945"/>
        <dbReference type="EC" id="7.1.1.2"/>
    </reaction>
    <physiologicalReaction direction="left-to-right" evidence="16">
        <dbReference type="Rhea" id="RHEA:29092"/>
    </physiologicalReaction>
</comment>
<keyword evidence="7 17" id="KW-0812">Transmembrane</keyword>
<feature type="transmembrane region" description="Helical" evidence="17">
    <location>
        <begin position="61"/>
        <end position="80"/>
    </location>
</feature>
<evidence type="ECO:0000256" key="13">
    <source>
        <dbReference type="ARBA" id="ARBA00023128"/>
    </source>
</evidence>
<evidence type="ECO:0000256" key="3">
    <source>
        <dbReference type="ARBA" id="ARBA00012944"/>
    </source>
</evidence>
<feature type="transmembrane region" description="Helical" evidence="17">
    <location>
        <begin position="29"/>
        <end position="49"/>
    </location>
</feature>
<evidence type="ECO:0000256" key="10">
    <source>
        <dbReference type="ARBA" id="ARBA00022989"/>
    </source>
</evidence>
<dbReference type="InterPro" id="IPR039428">
    <property type="entry name" value="NUOK/Mnh_C1-like"/>
</dbReference>
<geneLocation type="mitochondrion" evidence="18"/>
<dbReference type="Gene3D" id="1.10.287.3510">
    <property type="match status" value="1"/>
</dbReference>
<dbReference type="GO" id="GO:0005743">
    <property type="term" value="C:mitochondrial inner membrane"/>
    <property type="evidence" value="ECO:0007669"/>
    <property type="project" value="UniProtKB-SubCell"/>
</dbReference>
<evidence type="ECO:0000256" key="8">
    <source>
        <dbReference type="ARBA" id="ARBA00022967"/>
    </source>
</evidence>
<gene>
    <name evidence="18" type="primary">ND4L</name>
</gene>
<dbReference type="PANTHER" id="PTHR11434">
    <property type="entry name" value="NADH-UBIQUINONE OXIDOREDUCTASE SUBUNIT ND4L"/>
    <property type="match status" value="1"/>
</dbReference>
<evidence type="ECO:0000256" key="5">
    <source>
        <dbReference type="ARBA" id="ARBA00022448"/>
    </source>
</evidence>
<dbReference type="EMBL" id="AB738946">
    <property type="protein sequence ID" value="BCO16576.1"/>
    <property type="molecule type" value="Genomic_DNA"/>
</dbReference>
<sequence length="98" mass="10554">MTLTHYTTMTTFTLSLLGLILYRKHLVSALLCIESMMLALFLTLTTISQTTQSTNTALQPIILLAFSACGAAAGLSLLIASARTHASDHLNNLNLLKC</sequence>
<dbReference type="FunFam" id="1.10.287.3510:FF:000002">
    <property type="entry name" value="NADH-ubiquinone oxidoreductase chain 4L"/>
    <property type="match status" value="1"/>
</dbReference>
<keyword evidence="5 17" id="KW-0813">Transport</keyword>
<dbReference type="AlphaFoldDB" id="A0A7R7G371"/>
<proteinExistence type="inferred from homology"/>
<comment type="similarity">
    <text evidence="2 17">Belongs to the complex I subunit 4L family.</text>
</comment>
<comment type="function">
    <text evidence="15">Core subunit of the mitochondrial membrane respiratory chain NADH dehydrogenase (Complex I) which catalyzes electron transfer from NADH through the respiratory chain, using ubiquinone as an electron acceptor. Part of the enzyme membrane arm which is embedded in the lipid bilayer and involved in proton translocation.</text>
</comment>
<organism evidence="18">
    <name type="scientific">Haemodracon trachyrhinus</name>
    <dbReference type="NCBI Taxonomy" id="1216929"/>
    <lineage>
        <taxon>Eukaryota</taxon>
        <taxon>Metazoa</taxon>
        <taxon>Chordata</taxon>
        <taxon>Craniata</taxon>
        <taxon>Vertebrata</taxon>
        <taxon>Euteleostomi</taxon>
        <taxon>Lepidosauria</taxon>
        <taxon>Squamata</taxon>
        <taxon>Bifurcata</taxon>
        <taxon>Gekkota</taxon>
        <taxon>Phyllodactylidae</taxon>
        <taxon>Haemodracon</taxon>
    </lineage>
</organism>
<protein>
    <recommendedName>
        <fullName evidence="4 17">NADH-ubiquinone oxidoreductase chain 4L</fullName>
        <ecNumber evidence="3 17">7.1.1.2</ecNumber>
    </recommendedName>
</protein>
<evidence type="ECO:0000256" key="14">
    <source>
        <dbReference type="ARBA" id="ARBA00023136"/>
    </source>
</evidence>
<evidence type="ECO:0000256" key="16">
    <source>
        <dbReference type="ARBA" id="ARBA00048769"/>
    </source>
</evidence>
<evidence type="ECO:0000256" key="4">
    <source>
        <dbReference type="ARBA" id="ARBA00016612"/>
    </source>
</evidence>
<dbReference type="GO" id="GO:0016651">
    <property type="term" value="F:oxidoreductase activity, acting on NAD(P)H"/>
    <property type="evidence" value="ECO:0007669"/>
    <property type="project" value="InterPro"/>
</dbReference>
<dbReference type="GO" id="GO:0008137">
    <property type="term" value="F:NADH dehydrogenase (ubiquinone) activity"/>
    <property type="evidence" value="ECO:0007669"/>
    <property type="project" value="UniProtKB-EC"/>
</dbReference>
<dbReference type="InterPro" id="IPR001133">
    <property type="entry name" value="NADH_UbQ_OxRdtase_chain4L/K"/>
</dbReference>
<keyword evidence="9 17" id="KW-0249">Electron transport</keyword>
<evidence type="ECO:0000313" key="18">
    <source>
        <dbReference type="EMBL" id="BCO16576.1"/>
    </source>
</evidence>
<reference evidence="18" key="1">
    <citation type="submission" date="2012-07" db="EMBL/GenBank/DDBJ databases">
        <title>Nearly complete mitochondrial genome sequence of Haemodracon trachyrhinus.</title>
        <authorList>
            <person name="Kumazawa Y."/>
        </authorList>
    </citation>
    <scope>NUCLEOTIDE SEQUENCE</scope>
    <source>
        <strain evidence="18">Htra1</strain>
    </source>
</reference>
<evidence type="ECO:0000256" key="6">
    <source>
        <dbReference type="ARBA" id="ARBA00022660"/>
    </source>
</evidence>
<evidence type="ECO:0000256" key="2">
    <source>
        <dbReference type="ARBA" id="ARBA00010519"/>
    </source>
</evidence>
<dbReference type="GO" id="GO:1902495">
    <property type="term" value="C:transmembrane transporter complex"/>
    <property type="evidence" value="ECO:0007669"/>
    <property type="project" value="UniProtKB-ARBA"/>
</dbReference>
<dbReference type="EC" id="7.1.1.2" evidence="3 17"/>